<feature type="region of interest" description="Disordered" evidence="1">
    <location>
        <begin position="181"/>
        <end position="244"/>
    </location>
</feature>
<dbReference type="GeneID" id="87900795"/>
<keyword evidence="2" id="KW-0812">Transmembrane</keyword>
<keyword evidence="2" id="KW-0472">Membrane</keyword>
<feature type="region of interest" description="Disordered" evidence="1">
    <location>
        <begin position="103"/>
        <end position="144"/>
    </location>
</feature>
<gene>
    <name evidence="3" type="ORF">QC761_608970</name>
</gene>
<evidence type="ECO:0000313" key="4">
    <source>
        <dbReference type="Proteomes" id="UP001322138"/>
    </source>
</evidence>
<proteinExistence type="predicted"/>
<organism evidence="3 4">
    <name type="scientific">Podospora bellae-mahoneyi</name>
    <dbReference type="NCBI Taxonomy" id="2093777"/>
    <lineage>
        <taxon>Eukaryota</taxon>
        <taxon>Fungi</taxon>
        <taxon>Dikarya</taxon>
        <taxon>Ascomycota</taxon>
        <taxon>Pezizomycotina</taxon>
        <taxon>Sordariomycetes</taxon>
        <taxon>Sordariomycetidae</taxon>
        <taxon>Sordariales</taxon>
        <taxon>Podosporaceae</taxon>
        <taxon>Podospora</taxon>
    </lineage>
</organism>
<name>A0ABR0FAN9_9PEZI</name>
<dbReference type="RefSeq" id="XP_062730032.1">
    <property type="nucleotide sequence ID" value="XM_062881313.1"/>
</dbReference>
<feature type="compositionally biased region" description="Low complexity" evidence="1">
    <location>
        <begin position="110"/>
        <end position="126"/>
    </location>
</feature>
<feature type="transmembrane region" description="Helical" evidence="2">
    <location>
        <begin position="26"/>
        <end position="52"/>
    </location>
</feature>
<evidence type="ECO:0000256" key="2">
    <source>
        <dbReference type="SAM" id="Phobius"/>
    </source>
</evidence>
<accession>A0ABR0FAN9</accession>
<keyword evidence="4" id="KW-1185">Reference proteome</keyword>
<protein>
    <submittedName>
        <fullName evidence="3">Uncharacterized protein</fullName>
    </submittedName>
</protein>
<dbReference type="Proteomes" id="UP001322138">
    <property type="component" value="Unassembled WGS sequence"/>
</dbReference>
<reference evidence="3 4" key="1">
    <citation type="journal article" date="2023" name="bioRxiv">
        <title>High-quality genome assemblies of four members of thePodospora anserinaspecies complex.</title>
        <authorList>
            <person name="Ament-Velasquez S.L."/>
            <person name="Vogan A.A."/>
            <person name="Wallerman O."/>
            <person name="Hartmann F."/>
            <person name="Gautier V."/>
            <person name="Silar P."/>
            <person name="Giraud T."/>
            <person name="Johannesson H."/>
        </authorList>
    </citation>
    <scope>NUCLEOTIDE SEQUENCE [LARGE SCALE GENOMIC DNA]</scope>
    <source>
        <strain evidence="3 4">CBS 112042</strain>
    </source>
</reference>
<keyword evidence="2" id="KW-1133">Transmembrane helix</keyword>
<comment type="caution">
    <text evidence="3">The sequence shown here is derived from an EMBL/GenBank/DDBJ whole genome shotgun (WGS) entry which is preliminary data.</text>
</comment>
<sequence length="244" mass="27656">MAPFGLVTTSILDTRDEKTSDTTDNAVIWIVVSIVAGTIGVVTALTTLVVCYTKRHQYKKAKARDPYLSREEFSRKRKLSANDLFKEEEIWRGHMIRKSLASRSTNTIDQQPQQHQPEPQRQQQPQKLEHVPGSDQQQQLLSPAALSTAATINQIDQQISEMERKESTRLKEDWKRWEAQVRHERSASGEQHPAIAASNSVPIIAVPTPPKHRSHNRVSFPELRPEPLRPPPRNPARCQQSNGG</sequence>
<dbReference type="EMBL" id="JAFFGZ010000008">
    <property type="protein sequence ID" value="KAK4641056.1"/>
    <property type="molecule type" value="Genomic_DNA"/>
</dbReference>
<evidence type="ECO:0000313" key="3">
    <source>
        <dbReference type="EMBL" id="KAK4641056.1"/>
    </source>
</evidence>
<evidence type="ECO:0000256" key="1">
    <source>
        <dbReference type="SAM" id="MobiDB-lite"/>
    </source>
</evidence>